<reference evidence="7 8" key="1">
    <citation type="submission" date="2015-12" db="EMBL/GenBank/DDBJ databases">
        <authorList>
            <person name="Shamseldin A."/>
            <person name="Moawad H."/>
            <person name="Abd El-Rahim W.M."/>
            <person name="Sadowsky M.J."/>
        </authorList>
    </citation>
    <scope>NUCLEOTIDE SEQUENCE [LARGE SCALE GENOMIC DNA]</scope>
    <source>
        <strain evidence="7 8">ZGT118</strain>
    </source>
</reference>
<dbReference type="InterPro" id="IPR009056">
    <property type="entry name" value="Cyt_c-like_dom"/>
</dbReference>
<evidence type="ECO:0000256" key="3">
    <source>
        <dbReference type="ARBA" id="ARBA00023004"/>
    </source>
</evidence>
<keyword evidence="3 4" id="KW-0408">Iron</keyword>
<comment type="caution">
    <text evidence="7">The sequence shown here is derived from an EMBL/GenBank/DDBJ whole genome shotgun (WGS) entry which is preliminary data.</text>
</comment>
<keyword evidence="1 4" id="KW-0349">Heme</keyword>
<dbReference type="Gene3D" id="1.10.760.10">
    <property type="entry name" value="Cytochrome c-like domain"/>
    <property type="match status" value="2"/>
</dbReference>
<evidence type="ECO:0000313" key="8">
    <source>
        <dbReference type="Proteomes" id="UP000053791"/>
    </source>
</evidence>
<dbReference type="Pfam" id="PF00034">
    <property type="entry name" value="Cytochrom_C"/>
    <property type="match status" value="1"/>
</dbReference>
<dbReference type="SUPFAM" id="SSF46626">
    <property type="entry name" value="Cytochrome c"/>
    <property type="match status" value="2"/>
</dbReference>
<feature type="chain" id="PRO_5007054466" evidence="5">
    <location>
        <begin position="21"/>
        <end position="279"/>
    </location>
</feature>
<keyword evidence="2 4" id="KW-0479">Metal-binding</keyword>
<evidence type="ECO:0000256" key="2">
    <source>
        <dbReference type="ARBA" id="ARBA00022723"/>
    </source>
</evidence>
<dbReference type="GO" id="GO:0009055">
    <property type="term" value="F:electron transfer activity"/>
    <property type="evidence" value="ECO:0007669"/>
    <property type="project" value="InterPro"/>
</dbReference>
<dbReference type="AlphaFoldDB" id="A0A0X3TX82"/>
<feature type="domain" description="Cytochrome c" evidence="6">
    <location>
        <begin position="163"/>
        <end position="274"/>
    </location>
</feature>
<keyword evidence="8" id="KW-1185">Reference proteome</keyword>
<feature type="signal peptide" evidence="5">
    <location>
        <begin position="1"/>
        <end position="20"/>
    </location>
</feature>
<dbReference type="OrthoDB" id="9811281at2"/>
<dbReference type="PROSITE" id="PS51007">
    <property type="entry name" value="CYTC"/>
    <property type="match status" value="2"/>
</dbReference>
<accession>A0A0X3TX82</accession>
<evidence type="ECO:0000256" key="5">
    <source>
        <dbReference type="SAM" id="SignalP"/>
    </source>
</evidence>
<dbReference type="PANTHER" id="PTHR35008">
    <property type="entry name" value="BLL4482 PROTEIN-RELATED"/>
    <property type="match status" value="1"/>
</dbReference>
<evidence type="ECO:0000256" key="1">
    <source>
        <dbReference type="ARBA" id="ARBA00022617"/>
    </source>
</evidence>
<dbReference type="EMBL" id="LQBQ01000012">
    <property type="protein sequence ID" value="KUJ80318.1"/>
    <property type="molecule type" value="Genomic_DNA"/>
</dbReference>
<gene>
    <name evidence="7" type="ORF">AVO45_04465</name>
</gene>
<dbReference type="RefSeq" id="WP_068345447.1">
    <property type="nucleotide sequence ID" value="NZ_LQBQ01000012.1"/>
</dbReference>
<dbReference type="GO" id="GO:0046872">
    <property type="term" value="F:metal ion binding"/>
    <property type="evidence" value="ECO:0007669"/>
    <property type="project" value="UniProtKB-KW"/>
</dbReference>
<evidence type="ECO:0000256" key="4">
    <source>
        <dbReference type="PROSITE-ProRule" id="PRU00433"/>
    </source>
</evidence>
<proteinExistence type="predicted"/>
<dbReference type="InterPro" id="IPR036909">
    <property type="entry name" value="Cyt_c-like_dom_sf"/>
</dbReference>
<name>A0A0X3TX82_9RHOB</name>
<dbReference type="STRING" id="1685379.AVO45_04465"/>
<sequence length="279" mass="29588">MKTISSAIAALAVCAGHAFAEPSVERGEYLVQGPMGCGNCHTPFGEQGLDISRDLGGRVVEDNEHFIAIAANLTPAGRVSDWSDEELGRAIRECLRPDGSLIGPPMPCAVYRGLGDEDLASVVMYLRTVPPVENDPGQSTYNIPLPPTYGPPVDSVTAPERAVSVEYGAYLASSIAHCVECHSPIGPKGPQLDAEHLGIGGYEFVGPWGVVVGPNITSHQDGLAGFSDSEIKQMITAGLRPDGSAMKPPMPYPYFARMTAEDLDAVVMYLRAMPPLPDP</sequence>
<evidence type="ECO:0000259" key="6">
    <source>
        <dbReference type="PROSITE" id="PS51007"/>
    </source>
</evidence>
<protein>
    <submittedName>
        <fullName evidence="7">Cytochrome C</fullName>
    </submittedName>
</protein>
<dbReference type="Proteomes" id="UP000053791">
    <property type="component" value="Unassembled WGS sequence"/>
</dbReference>
<feature type="domain" description="Cytochrome c" evidence="6">
    <location>
        <begin position="22"/>
        <end position="130"/>
    </location>
</feature>
<dbReference type="InterPro" id="IPR051459">
    <property type="entry name" value="Cytochrome_c-type_DH"/>
</dbReference>
<dbReference type="GO" id="GO:0020037">
    <property type="term" value="F:heme binding"/>
    <property type="evidence" value="ECO:0007669"/>
    <property type="project" value="InterPro"/>
</dbReference>
<dbReference type="PANTHER" id="PTHR35008:SF4">
    <property type="entry name" value="BLL4482 PROTEIN"/>
    <property type="match status" value="1"/>
</dbReference>
<organism evidence="7 8">
    <name type="scientific">Ruegeria marisrubri</name>
    <dbReference type="NCBI Taxonomy" id="1685379"/>
    <lineage>
        <taxon>Bacteria</taxon>
        <taxon>Pseudomonadati</taxon>
        <taxon>Pseudomonadota</taxon>
        <taxon>Alphaproteobacteria</taxon>
        <taxon>Rhodobacterales</taxon>
        <taxon>Roseobacteraceae</taxon>
        <taxon>Ruegeria</taxon>
    </lineage>
</organism>
<evidence type="ECO:0000313" key="7">
    <source>
        <dbReference type="EMBL" id="KUJ80318.1"/>
    </source>
</evidence>
<keyword evidence="5" id="KW-0732">Signal</keyword>